<dbReference type="Proteomes" id="UP000269019">
    <property type="component" value="Chromosome"/>
</dbReference>
<name>A0A3G6J3H0_9CORY</name>
<gene>
    <name evidence="1" type="ORF">CCHOA_00250</name>
</gene>
<organism evidence="1 2">
    <name type="scientific">Corynebacterium choanae</name>
    <dbReference type="NCBI Taxonomy" id="1862358"/>
    <lineage>
        <taxon>Bacteria</taxon>
        <taxon>Bacillati</taxon>
        <taxon>Actinomycetota</taxon>
        <taxon>Actinomycetes</taxon>
        <taxon>Mycobacteriales</taxon>
        <taxon>Corynebacteriaceae</taxon>
        <taxon>Corynebacterium</taxon>
    </lineage>
</organism>
<evidence type="ECO:0000313" key="2">
    <source>
        <dbReference type="Proteomes" id="UP000269019"/>
    </source>
</evidence>
<proteinExistence type="predicted"/>
<keyword evidence="2" id="KW-1185">Reference proteome</keyword>
<sequence>MPTKDAAPIRTANFWVDLAFLSKYHWWEPFSGWAESKLLHQALLPTPVPIAERQQQAHTSYLKRTGYTDCLLRGTDFGDGCIDVGKEFPFHHLWCTLVGLLDATTLLPRLPKTERGRFFQLLDHRR</sequence>
<evidence type="ECO:0000313" key="1">
    <source>
        <dbReference type="EMBL" id="AZA12482.1"/>
    </source>
</evidence>
<protein>
    <submittedName>
        <fullName evidence="1">Uncharacterized protein</fullName>
    </submittedName>
</protein>
<dbReference type="KEGG" id="ccho:CCHOA_00250"/>
<accession>A0A3G6J3H0</accession>
<reference evidence="1 2" key="1">
    <citation type="submission" date="2018-11" db="EMBL/GenBank/DDBJ databases">
        <authorList>
            <person name="Kleinhagauer T."/>
            <person name="Glaeser S.P."/>
            <person name="Spergser J."/>
            <person name="Ruckert C."/>
            <person name="Kaempfer P."/>
            <person name="Busse H.-J."/>
        </authorList>
    </citation>
    <scope>NUCLEOTIDE SEQUENCE [LARGE SCALE GENOMIC DNA]</scope>
    <source>
        <strain evidence="1 2">200CH</strain>
    </source>
</reference>
<dbReference type="AlphaFoldDB" id="A0A3G6J3H0"/>
<dbReference type="EMBL" id="CP033896">
    <property type="protein sequence ID" value="AZA12482.1"/>
    <property type="molecule type" value="Genomic_DNA"/>
</dbReference>